<dbReference type="SMART" id="SM00317">
    <property type="entry name" value="SET"/>
    <property type="match status" value="1"/>
</dbReference>
<evidence type="ECO:0000256" key="2">
    <source>
        <dbReference type="ARBA" id="ARBA00022454"/>
    </source>
</evidence>
<dbReference type="KEGG" id="gba:J421_1989"/>
<name>W0RFF6_9BACT</name>
<evidence type="ECO:0000313" key="9">
    <source>
        <dbReference type="Proteomes" id="UP000019151"/>
    </source>
</evidence>
<dbReference type="HOGENOM" id="CLU_020840_4_1_0"/>
<dbReference type="eggNOG" id="COG2940">
    <property type="taxonomic scope" value="Bacteria"/>
</dbReference>
<feature type="domain" description="SET" evidence="6">
    <location>
        <begin position="8"/>
        <end position="120"/>
    </location>
</feature>
<evidence type="ECO:0000256" key="4">
    <source>
        <dbReference type="ARBA" id="ARBA00022679"/>
    </source>
</evidence>
<comment type="subcellular location">
    <subcellularLocation>
        <location evidence="1">Chromosome</location>
    </subcellularLocation>
</comment>
<dbReference type="InterPro" id="IPR046341">
    <property type="entry name" value="SET_dom_sf"/>
</dbReference>
<evidence type="ECO:0000313" key="8">
    <source>
        <dbReference type="EMBL" id="AHG89526.1"/>
    </source>
</evidence>
<keyword evidence="9" id="KW-1185">Reference proteome</keyword>
<keyword evidence="3" id="KW-0489">Methyltransferase</keyword>
<dbReference type="InterPro" id="IPR050777">
    <property type="entry name" value="SET2_Histone-Lys_MeTrsfase"/>
</dbReference>
<keyword evidence="5" id="KW-0949">S-adenosyl-L-methionine</keyword>
<dbReference type="Pfam" id="PF00856">
    <property type="entry name" value="SET"/>
    <property type="match status" value="1"/>
</dbReference>
<evidence type="ECO:0000256" key="5">
    <source>
        <dbReference type="ARBA" id="ARBA00022691"/>
    </source>
</evidence>
<dbReference type="InterPro" id="IPR001214">
    <property type="entry name" value="SET_dom"/>
</dbReference>
<dbReference type="PROSITE" id="PS50280">
    <property type="entry name" value="SET"/>
    <property type="match status" value="1"/>
</dbReference>
<evidence type="ECO:0000259" key="7">
    <source>
        <dbReference type="PROSITE" id="PS50868"/>
    </source>
</evidence>
<dbReference type="RefSeq" id="WP_025411022.1">
    <property type="nucleotide sequence ID" value="NZ_CP007128.1"/>
</dbReference>
<dbReference type="SUPFAM" id="SSF82199">
    <property type="entry name" value="SET domain"/>
    <property type="match status" value="1"/>
</dbReference>
<dbReference type="GO" id="GO:0008168">
    <property type="term" value="F:methyltransferase activity"/>
    <property type="evidence" value="ECO:0007669"/>
    <property type="project" value="UniProtKB-KW"/>
</dbReference>
<evidence type="ECO:0000256" key="3">
    <source>
        <dbReference type="ARBA" id="ARBA00022603"/>
    </source>
</evidence>
<dbReference type="GO" id="GO:0005694">
    <property type="term" value="C:chromosome"/>
    <property type="evidence" value="ECO:0007669"/>
    <property type="project" value="UniProtKB-SubCell"/>
</dbReference>
<dbReference type="SMART" id="SM00508">
    <property type="entry name" value="PostSET"/>
    <property type="match status" value="1"/>
</dbReference>
<dbReference type="PANTHER" id="PTHR22884">
    <property type="entry name" value="SET DOMAIN PROTEINS"/>
    <property type="match status" value="1"/>
</dbReference>
<keyword evidence="4" id="KW-0808">Transferase</keyword>
<dbReference type="InterPro" id="IPR003616">
    <property type="entry name" value="Post-SET_dom"/>
</dbReference>
<accession>W0RFF6</accession>
<organism evidence="8 9">
    <name type="scientific">Gemmatirosa kalamazoonensis</name>
    <dbReference type="NCBI Taxonomy" id="861299"/>
    <lineage>
        <taxon>Bacteria</taxon>
        <taxon>Pseudomonadati</taxon>
        <taxon>Gemmatimonadota</taxon>
        <taxon>Gemmatimonadia</taxon>
        <taxon>Gemmatimonadales</taxon>
        <taxon>Gemmatimonadaceae</taxon>
        <taxon>Gemmatirosa</taxon>
    </lineage>
</organism>
<dbReference type="InParanoid" id="W0RFF6"/>
<keyword evidence="2" id="KW-0158">Chromosome</keyword>
<dbReference type="PROSITE" id="PS50868">
    <property type="entry name" value="POST_SET"/>
    <property type="match status" value="1"/>
</dbReference>
<sequence>MSALPADPPFEIRSSSIQGLGAFATRFIPAGTRLVEYAGQRLTPAEADARYPDVPGERHHTYLFAIDDDVVIDAAVDGNEARFINHSCDPNCDAVVEDGRIWIETIRDVEPGEELAYDYAYVLEERHTPAAKRRFPCHCGAATCRGTILAKKR</sequence>
<dbReference type="EMBL" id="CP007128">
    <property type="protein sequence ID" value="AHG89526.1"/>
    <property type="molecule type" value="Genomic_DNA"/>
</dbReference>
<reference evidence="8 9" key="1">
    <citation type="journal article" date="2014" name="Genome Announc.">
        <title>Genome Sequence and Methylome of Soil Bacterium Gemmatirosa kalamazoonensis KBS708T, a Member of the Rarely Cultivated Gemmatimonadetes Phylum.</title>
        <authorList>
            <person name="Debruyn J.M."/>
            <person name="Radosevich M."/>
            <person name="Wommack K.E."/>
            <person name="Polson S.W."/>
            <person name="Hauser L.J."/>
            <person name="Fawaz M.N."/>
            <person name="Korlach J."/>
            <person name="Tsai Y.C."/>
        </authorList>
    </citation>
    <scope>NUCLEOTIDE SEQUENCE [LARGE SCALE GENOMIC DNA]</scope>
    <source>
        <strain evidence="8 9">KBS708</strain>
    </source>
</reference>
<dbReference type="STRING" id="861299.J421_1989"/>
<feature type="domain" description="Post-SET" evidence="7">
    <location>
        <begin position="133"/>
        <end position="149"/>
    </location>
</feature>
<protein>
    <submittedName>
        <fullName evidence="8">Nuclear protein SET</fullName>
    </submittedName>
</protein>
<dbReference type="GO" id="GO:0032259">
    <property type="term" value="P:methylation"/>
    <property type="evidence" value="ECO:0007669"/>
    <property type="project" value="UniProtKB-KW"/>
</dbReference>
<evidence type="ECO:0000259" key="6">
    <source>
        <dbReference type="PROSITE" id="PS50280"/>
    </source>
</evidence>
<gene>
    <name evidence="8" type="ORF">J421_1989</name>
</gene>
<dbReference type="AlphaFoldDB" id="W0RFF6"/>
<evidence type="ECO:0000256" key="1">
    <source>
        <dbReference type="ARBA" id="ARBA00004286"/>
    </source>
</evidence>
<dbReference type="Proteomes" id="UP000019151">
    <property type="component" value="Chromosome"/>
</dbReference>
<proteinExistence type="predicted"/>
<dbReference type="Gene3D" id="2.170.270.10">
    <property type="entry name" value="SET domain"/>
    <property type="match status" value="1"/>
</dbReference>